<evidence type="ECO:0000313" key="2">
    <source>
        <dbReference type="Proteomes" id="UP000048949"/>
    </source>
</evidence>
<dbReference type="EMBL" id="CVQV01000002">
    <property type="protein sequence ID" value="CRK74274.1"/>
    <property type="molecule type" value="Genomic_DNA"/>
</dbReference>
<dbReference type="InterPro" id="IPR045516">
    <property type="entry name" value="DUF6477"/>
</dbReference>
<dbReference type="OrthoDB" id="7875218at2"/>
<protein>
    <submittedName>
        <fullName evidence="1">Uncharacterized protein</fullName>
    </submittedName>
</protein>
<reference evidence="1 2" key="1">
    <citation type="submission" date="2015-04" db="EMBL/GenBank/DDBJ databases">
        <authorList>
            <person name="Syromyatnikov M.Y."/>
            <person name="Popov V.N."/>
        </authorList>
    </citation>
    <scope>NUCLEOTIDE SEQUENCE [LARGE SCALE GENOMIC DNA]</scope>
    <source>
        <strain evidence="1 2">CECT 5292</strain>
    </source>
</reference>
<dbReference type="Pfam" id="PF20083">
    <property type="entry name" value="DUF6477"/>
    <property type="match status" value="1"/>
</dbReference>
<dbReference type="RefSeq" id="WP_048597570.1">
    <property type="nucleotide sequence ID" value="NZ_CBFHGK010000009.1"/>
</dbReference>
<organism evidence="1 2">
    <name type="scientific">Nereida ignava</name>
    <dbReference type="NCBI Taxonomy" id="282199"/>
    <lineage>
        <taxon>Bacteria</taxon>
        <taxon>Pseudomonadati</taxon>
        <taxon>Pseudomonadota</taxon>
        <taxon>Alphaproteobacteria</taxon>
        <taxon>Rhodobacterales</taxon>
        <taxon>Roseobacteraceae</taxon>
        <taxon>Nereida</taxon>
    </lineage>
</organism>
<dbReference type="STRING" id="282199.GCA_001049735_00301"/>
<gene>
    <name evidence="1" type="ORF">NIG5292_00301</name>
</gene>
<sequence>MTQALRTLSRIKRPKLLLAAARNAKNLCNREKLLSELLKNEPAVTGEKALARLMAAEEQLNEQRKAHNANYQPSRHVMIMAALLIEAAIVQNKETACEDRLKVVNTKAYINASGMDAFFSAT</sequence>
<name>A0A0U1NHS5_9RHOB</name>
<proteinExistence type="predicted"/>
<evidence type="ECO:0000313" key="1">
    <source>
        <dbReference type="EMBL" id="CRK74274.1"/>
    </source>
</evidence>
<dbReference type="Proteomes" id="UP000048949">
    <property type="component" value="Unassembled WGS sequence"/>
</dbReference>
<dbReference type="AlphaFoldDB" id="A0A0U1NHS5"/>
<keyword evidence="2" id="KW-1185">Reference proteome</keyword>
<accession>A0A0U1NHS5</accession>